<dbReference type="InterPro" id="IPR046336">
    <property type="entry name" value="Lon_prtase_N_sf"/>
</dbReference>
<evidence type="ECO:0000313" key="2">
    <source>
        <dbReference type="EMBL" id="SFI13399.1"/>
    </source>
</evidence>
<dbReference type="EMBL" id="FOQH01000004">
    <property type="protein sequence ID" value="SFI13399.1"/>
    <property type="molecule type" value="Genomic_DNA"/>
</dbReference>
<gene>
    <name evidence="2" type="ORF">SAMN05216258_104441</name>
</gene>
<dbReference type="Proteomes" id="UP000199377">
    <property type="component" value="Unassembled WGS sequence"/>
</dbReference>
<dbReference type="PANTHER" id="PTHR46732">
    <property type="entry name" value="ATP-DEPENDENT PROTEASE LA (LON) DOMAIN PROTEIN"/>
    <property type="match status" value="1"/>
</dbReference>
<dbReference type="PANTHER" id="PTHR46732:SF8">
    <property type="entry name" value="ATP-DEPENDENT PROTEASE LA (LON) DOMAIN PROTEIN"/>
    <property type="match status" value="1"/>
</dbReference>
<dbReference type="InterPro" id="IPR015947">
    <property type="entry name" value="PUA-like_sf"/>
</dbReference>
<name>A0A1I3FQB4_9RHOB</name>
<dbReference type="SMART" id="SM00464">
    <property type="entry name" value="LON"/>
    <property type="match status" value="1"/>
</dbReference>
<protein>
    <recommendedName>
        <fullName evidence="1">Lon N-terminal domain-containing protein</fullName>
    </recommendedName>
</protein>
<dbReference type="Gene3D" id="2.30.130.40">
    <property type="entry name" value="LON domain-like"/>
    <property type="match status" value="1"/>
</dbReference>
<dbReference type="SUPFAM" id="SSF88697">
    <property type="entry name" value="PUA domain-like"/>
    <property type="match status" value="1"/>
</dbReference>
<reference evidence="2 3" key="1">
    <citation type="submission" date="2016-10" db="EMBL/GenBank/DDBJ databases">
        <authorList>
            <person name="de Groot N.N."/>
        </authorList>
    </citation>
    <scope>NUCLEOTIDE SEQUENCE [LARGE SCALE GENOMIC DNA]</scope>
    <source>
        <strain evidence="2 3">CGMCC 1.11030</strain>
    </source>
</reference>
<evidence type="ECO:0000313" key="3">
    <source>
        <dbReference type="Proteomes" id="UP000199377"/>
    </source>
</evidence>
<keyword evidence="3" id="KW-1185">Reference proteome</keyword>
<feature type="domain" description="Lon N-terminal" evidence="1">
    <location>
        <begin position="14"/>
        <end position="207"/>
    </location>
</feature>
<dbReference type="RefSeq" id="WP_092859717.1">
    <property type="nucleotide sequence ID" value="NZ_FOQH01000004.1"/>
</dbReference>
<dbReference type="OrthoDB" id="9806457at2"/>
<dbReference type="STRING" id="1114924.SAMN05216258_104441"/>
<evidence type="ECO:0000259" key="1">
    <source>
        <dbReference type="PROSITE" id="PS51787"/>
    </source>
</evidence>
<proteinExistence type="predicted"/>
<organism evidence="2 3">
    <name type="scientific">Albimonas pacifica</name>
    <dbReference type="NCBI Taxonomy" id="1114924"/>
    <lineage>
        <taxon>Bacteria</taxon>
        <taxon>Pseudomonadati</taxon>
        <taxon>Pseudomonadota</taxon>
        <taxon>Alphaproteobacteria</taxon>
        <taxon>Rhodobacterales</taxon>
        <taxon>Paracoccaceae</taxon>
        <taxon>Albimonas</taxon>
    </lineage>
</organism>
<dbReference type="InterPro" id="IPR003111">
    <property type="entry name" value="Lon_prtase_N"/>
</dbReference>
<dbReference type="PROSITE" id="PS51787">
    <property type="entry name" value="LON_N"/>
    <property type="match status" value="1"/>
</dbReference>
<dbReference type="Pfam" id="PF02190">
    <property type="entry name" value="LON_substr_bdg"/>
    <property type="match status" value="1"/>
</dbReference>
<sequence>MGRRFSQADLPETVPVFPLPGALLLPRGRLPLNIFEPRYLAMMDDVLRSDHRLIGMVQPFESEEGEEPRLHSIGCAGRVIAFSEAEDGRYLITLAGVSRFRLRGEVQGFQPYRRVKAEWADFARDLGGAEKDPGFNRDRFLKTLGKFFSVAQLSSDWDTLKEADAEMLINSLSMLCPFEVEEKQALLEAPTLATRRETLAALMQFAIASGGEDGTTLQ</sequence>
<dbReference type="AlphaFoldDB" id="A0A1I3FQB4"/>
<accession>A0A1I3FQB4</accession>